<dbReference type="AlphaFoldDB" id="A0A396ITC2"/>
<evidence type="ECO:0000313" key="3">
    <source>
        <dbReference type="EMBL" id="RHN66194.1"/>
    </source>
</evidence>
<gene>
    <name evidence="2" type="ORF">MtrunA17_Chr3g0088091</name>
    <name evidence="3" type="ORF">MtrunA17_Chr3g0088191</name>
</gene>
<evidence type="ECO:0000313" key="2">
    <source>
        <dbReference type="EMBL" id="RHN66187.1"/>
    </source>
</evidence>
<organism evidence="2">
    <name type="scientific">Medicago truncatula</name>
    <name type="common">Barrel medic</name>
    <name type="synonym">Medicago tribuloides</name>
    <dbReference type="NCBI Taxonomy" id="3880"/>
    <lineage>
        <taxon>Eukaryota</taxon>
        <taxon>Viridiplantae</taxon>
        <taxon>Streptophyta</taxon>
        <taxon>Embryophyta</taxon>
        <taxon>Tracheophyta</taxon>
        <taxon>Spermatophyta</taxon>
        <taxon>Magnoliopsida</taxon>
        <taxon>eudicotyledons</taxon>
        <taxon>Gunneridae</taxon>
        <taxon>Pentapetalae</taxon>
        <taxon>rosids</taxon>
        <taxon>fabids</taxon>
        <taxon>Fabales</taxon>
        <taxon>Fabaceae</taxon>
        <taxon>Papilionoideae</taxon>
        <taxon>50 kb inversion clade</taxon>
        <taxon>NPAAA clade</taxon>
        <taxon>Hologalegina</taxon>
        <taxon>IRL clade</taxon>
        <taxon>Trifolieae</taxon>
        <taxon>Medicago</taxon>
    </lineage>
</organism>
<dbReference type="EMBL" id="PSQE01000003">
    <property type="protein sequence ID" value="RHN66187.1"/>
    <property type="molecule type" value="Genomic_DNA"/>
</dbReference>
<accession>A0A396ITC2</accession>
<feature type="region of interest" description="Disordered" evidence="1">
    <location>
        <begin position="40"/>
        <end position="65"/>
    </location>
</feature>
<dbReference type="Proteomes" id="UP000265566">
    <property type="component" value="Chromosome 3"/>
</dbReference>
<name>A0A396ITC2_MEDTR</name>
<proteinExistence type="predicted"/>
<evidence type="ECO:0000313" key="4">
    <source>
        <dbReference type="Proteomes" id="UP000265566"/>
    </source>
</evidence>
<sequence>MASIPVEGSSFEIQSRHVSASLLQEYKGKEHHKFKNIVEKNNQPQLVNASTGSNMTDPAGSMTNNQTKVVNSDYVAIEVVTEPLASALPDASVSSFELLTEHDLHTEVEPQVLEAAVEIDALA</sequence>
<dbReference type="Gramene" id="rna14130">
    <property type="protein sequence ID" value="RHN66194.1"/>
    <property type="gene ID" value="gene14130"/>
</dbReference>
<comment type="caution">
    <text evidence="2">The sequence shown here is derived from an EMBL/GenBank/DDBJ whole genome shotgun (WGS) entry which is preliminary data.</text>
</comment>
<dbReference type="Gramene" id="rna14120">
    <property type="protein sequence ID" value="RHN66187.1"/>
    <property type="gene ID" value="gene14120"/>
</dbReference>
<reference evidence="4" key="1">
    <citation type="journal article" date="2018" name="Nat. Plants">
        <title>Whole-genome landscape of Medicago truncatula symbiotic genes.</title>
        <authorList>
            <person name="Pecrix Y."/>
            <person name="Staton S.E."/>
            <person name="Sallet E."/>
            <person name="Lelandais-Briere C."/>
            <person name="Moreau S."/>
            <person name="Carrere S."/>
            <person name="Blein T."/>
            <person name="Jardinaud M.F."/>
            <person name="Latrasse D."/>
            <person name="Zouine M."/>
            <person name="Zahm M."/>
            <person name="Kreplak J."/>
            <person name="Mayjonade B."/>
            <person name="Satge C."/>
            <person name="Perez M."/>
            <person name="Cauet S."/>
            <person name="Marande W."/>
            <person name="Chantry-Darmon C."/>
            <person name="Lopez-Roques C."/>
            <person name="Bouchez O."/>
            <person name="Berard A."/>
            <person name="Debelle F."/>
            <person name="Munos S."/>
            <person name="Bendahmane A."/>
            <person name="Berges H."/>
            <person name="Niebel A."/>
            <person name="Buitink J."/>
            <person name="Frugier F."/>
            <person name="Benhamed M."/>
            <person name="Crespi M."/>
            <person name="Gouzy J."/>
            <person name="Gamas P."/>
        </authorList>
    </citation>
    <scope>NUCLEOTIDE SEQUENCE [LARGE SCALE GENOMIC DNA]</scope>
    <source>
        <strain evidence="4">cv. Jemalong A17</strain>
    </source>
</reference>
<reference evidence="2" key="2">
    <citation type="journal article" date="2018" name="Nat. Plants">
        <title>Whole-genome landscape of Medicago truncatula symbiotic genes.</title>
        <authorList>
            <person name="Pecrix Y."/>
            <person name="Gamas P."/>
            <person name="Carrere S."/>
        </authorList>
    </citation>
    <scope>NUCLEOTIDE SEQUENCE</scope>
    <source>
        <tissue evidence="2">Leaves</tissue>
    </source>
</reference>
<dbReference type="EMBL" id="PSQE01000003">
    <property type="protein sequence ID" value="RHN66194.1"/>
    <property type="molecule type" value="Genomic_DNA"/>
</dbReference>
<evidence type="ECO:0000256" key="1">
    <source>
        <dbReference type="SAM" id="MobiDB-lite"/>
    </source>
</evidence>
<protein>
    <submittedName>
        <fullName evidence="2">Uncharacterized protein</fullName>
    </submittedName>
</protein>